<gene>
    <name evidence="4" type="ORF">BCL65_10164</name>
</gene>
<sequence>MSLAPAKRRSEIWDVEFDPAQDGEVATTRPAVIVSNDGANRAAGRAREGGVLVVVPITSNVRRVLPFQTALPADEHTGLAADSKTQPEQLRAVHVRRFVGRRGSLSAEQQAALDTVLMDHLGL</sequence>
<evidence type="ECO:0000313" key="4">
    <source>
        <dbReference type="EMBL" id="PRZ09926.1"/>
    </source>
</evidence>
<proteinExistence type="inferred from homology"/>
<dbReference type="InterPro" id="IPR003477">
    <property type="entry name" value="PemK-like"/>
</dbReference>
<comment type="similarity">
    <text evidence="1 3">Belongs to the PemK/MazF family.</text>
</comment>
<keyword evidence="3" id="KW-0378">Hydrolase</keyword>
<protein>
    <recommendedName>
        <fullName evidence="3">mRNA interferase</fullName>
        <ecNumber evidence="3">3.1.-.-</ecNumber>
    </recommendedName>
</protein>
<dbReference type="PANTHER" id="PTHR33988">
    <property type="entry name" value="ENDORIBONUCLEASE MAZF-RELATED"/>
    <property type="match status" value="1"/>
</dbReference>
<dbReference type="InterPro" id="IPR011067">
    <property type="entry name" value="Plasmid_toxin/cell-grow_inhib"/>
</dbReference>
<keyword evidence="2" id="KW-1277">Toxin-antitoxin system</keyword>
<dbReference type="PANTHER" id="PTHR33988:SF1">
    <property type="entry name" value="ENDORIBONUCLEASE MAZF7-RELATED"/>
    <property type="match status" value="1"/>
</dbReference>
<dbReference type="Pfam" id="PF02452">
    <property type="entry name" value="PemK_toxin"/>
    <property type="match status" value="1"/>
</dbReference>
<dbReference type="Proteomes" id="UP000239895">
    <property type="component" value="Unassembled WGS sequence"/>
</dbReference>
<comment type="caution">
    <text evidence="4">The sequence shown here is derived from an EMBL/GenBank/DDBJ whole genome shotgun (WGS) entry which is preliminary data.</text>
</comment>
<dbReference type="EMBL" id="PVTX01000001">
    <property type="protein sequence ID" value="PRZ09926.1"/>
    <property type="molecule type" value="Genomic_DNA"/>
</dbReference>
<reference evidence="4 5" key="1">
    <citation type="submission" date="2018-03" db="EMBL/GenBank/DDBJ databases">
        <title>Comparative analysis of microorganisms from saline springs in Andes Mountain Range, Colombia.</title>
        <authorList>
            <person name="Rubin E."/>
        </authorList>
    </citation>
    <scope>NUCLEOTIDE SEQUENCE [LARGE SCALE GENOMIC DNA]</scope>
    <source>
        <strain evidence="4 5">CG 23</strain>
    </source>
</reference>
<dbReference type="EC" id="3.1.-.-" evidence="3"/>
<evidence type="ECO:0000256" key="3">
    <source>
        <dbReference type="PIRNR" id="PIRNR033490"/>
    </source>
</evidence>
<dbReference type="SUPFAM" id="SSF50118">
    <property type="entry name" value="Cell growth inhibitor/plasmid maintenance toxic component"/>
    <property type="match status" value="1"/>
</dbReference>
<keyword evidence="5" id="KW-1185">Reference proteome</keyword>
<keyword evidence="3" id="KW-0540">Nuclease</keyword>
<accession>A0ABX5EHH5</accession>
<dbReference type="PIRSF" id="PIRSF033490">
    <property type="entry name" value="MazF"/>
    <property type="match status" value="1"/>
</dbReference>
<evidence type="ECO:0000256" key="2">
    <source>
        <dbReference type="ARBA" id="ARBA00022649"/>
    </source>
</evidence>
<evidence type="ECO:0000313" key="5">
    <source>
        <dbReference type="Proteomes" id="UP000239895"/>
    </source>
</evidence>
<dbReference type="Gene3D" id="2.30.30.110">
    <property type="match status" value="1"/>
</dbReference>
<evidence type="ECO:0000256" key="1">
    <source>
        <dbReference type="ARBA" id="ARBA00007521"/>
    </source>
</evidence>
<name>A0ABX5EHH5_9MICO</name>
<dbReference type="RefSeq" id="WP_106264153.1">
    <property type="nucleotide sequence ID" value="NZ_PVTX01000001.1"/>
</dbReference>
<organism evidence="4 5">
    <name type="scientific">Isoptericola halotolerans</name>
    <dbReference type="NCBI Taxonomy" id="300560"/>
    <lineage>
        <taxon>Bacteria</taxon>
        <taxon>Bacillati</taxon>
        <taxon>Actinomycetota</taxon>
        <taxon>Actinomycetes</taxon>
        <taxon>Micrococcales</taxon>
        <taxon>Promicromonosporaceae</taxon>
        <taxon>Isoptericola</taxon>
    </lineage>
</organism>
<comment type="function">
    <text evidence="3">Toxic component of a type II toxin-antitoxin (TA) system.</text>
</comment>
<keyword evidence="3" id="KW-0255">Endonuclease</keyword>